<dbReference type="PANTHER" id="PTHR43124:SF3">
    <property type="entry name" value="CHLORAMPHENICOL EFFLUX PUMP RV0191"/>
    <property type="match status" value="1"/>
</dbReference>
<dbReference type="EMBL" id="CACRUB010000020">
    <property type="protein sequence ID" value="VYT96001.1"/>
    <property type="molecule type" value="Genomic_DNA"/>
</dbReference>
<gene>
    <name evidence="9" type="primary">yqcE_1</name>
    <name evidence="9" type="ORF">FPLFYP42_00972</name>
</gene>
<name>A0A6N3AWD9_FLAPL</name>
<dbReference type="AlphaFoldDB" id="A0A6N3AWD9"/>
<dbReference type="Gene3D" id="1.20.1250.20">
    <property type="entry name" value="MFS general substrate transporter like domains"/>
    <property type="match status" value="2"/>
</dbReference>
<dbReference type="PROSITE" id="PS50850">
    <property type="entry name" value="MFS"/>
    <property type="match status" value="1"/>
</dbReference>
<dbReference type="GO" id="GO:0005886">
    <property type="term" value="C:plasma membrane"/>
    <property type="evidence" value="ECO:0007669"/>
    <property type="project" value="UniProtKB-SubCell"/>
</dbReference>
<feature type="transmembrane region" description="Helical" evidence="7">
    <location>
        <begin position="293"/>
        <end position="312"/>
    </location>
</feature>
<feature type="transmembrane region" description="Helical" evidence="7">
    <location>
        <begin position="179"/>
        <end position="202"/>
    </location>
</feature>
<evidence type="ECO:0000259" key="8">
    <source>
        <dbReference type="PROSITE" id="PS50850"/>
    </source>
</evidence>
<dbReference type="InterPro" id="IPR036259">
    <property type="entry name" value="MFS_trans_sf"/>
</dbReference>
<dbReference type="SUPFAM" id="SSF103473">
    <property type="entry name" value="MFS general substrate transporter"/>
    <property type="match status" value="1"/>
</dbReference>
<keyword evidence="4 7" id="KW-0812">Transmembrane</keyword>
<feature type="transmembrane region" description="Helical" evidence="7">
    <location>
        <begin position="318"/>
        <end position="341"/>
    </location>
</feature>
<dbReference type="GO" id="GO:0022857">
    <property type="term" value="F:transmembrane transporter activity"/>
    <property type="evidence" value="ECO:0007669"/>
    <property type="project" value="InterPro"/>
</dbReference>
<evidence type="ECO:0000313" key="9">
    <source>
        <dbReference type="EMBL" id="VYT96001.1"/>
    </source>
</evidence>
<feature type="transmembrane region" description="Helical" evidence="7">
    <location>
        <begin position="81"/>
        <end position="99"/>
    </location>
</feature>
<evidence type="ECO:0000256" key="7">
    <source>
        <dbReference type="SAM" id="Phobius"/>
    </source>
</evidence>
<feature type="transmembrane region" description="Helical" evidence="7">
    <location>
        <begin position="353"/>
        <end position="375"/>
    </location>
</feature>
<feature type="transmembrane region" description="Helical" evidence="7">
    <location>
        <begin position="251"/>
        <end position="273"/>
    </location>
</feature>
<evidence type="ECO:0000256" key="5">
    <source>
        <dbReference type="ARBA" id="ARBA00022989"/>
    </source>
</evidence>
<keyword evidence="3" id="KW-1003">Cell membrane</keyword>
<dbReference type="RefSeq" id="WP_148341110.1">
    <property type="nucleotide sequence ID" value="NZ_JADNHL010000006.1"/>
</dbReference>
<dbReference type="InterPro" id="IPR011701">
    <property type="entry name" value="MFS"/>
</dbReference>
<feature type="transmembrane region" description="Helical" evidence="7">
    <location>
        <begin position="387"/>
        <end position="406"/>
    </location>
</feature>
<sequence length="418" mass="45390">MAEKVVSKLRGNMWRLIILAVAGSLIYGLPYFRTYYYDAYLQAYNLTNTQMGTLGSMFGVFGMISYLFGGVVADFISPKKLISISLVLTGVAGFCHLFATNYSMLLVIYLVWGFTALFAFWPALVKGIRSLASSEEQGKAFGFMEAGRGVTNAAHLAVALAIITFVSKSTGSSDMNATGLKAGIIFYSVVVILLGILVLLFFKDPETNDKSERFNFKQVFTVLRLPQVWILCLILCCTYVMNMSYAYFNPYATSALGVAMTAGTIVTIMADYIRPFASVGGGVLADRLGRPKIMVVAFAIMAVGTFAIALFPSMSVPLFVALCALVYVGMYCNYGIVFSLMDDGGIPMEVSGTAVGVICTIGYLPEVVCPATAGIILDTFTEAGYKYYFLAVGIIMLIGIVGIMIWNRSMKKQKALNK</sequence>
<feature type="transmembrane region" description="Helical" evidence="7">
    <location>
        <begin position="223"/>
        <end position="245"/>
    </location>
</feature>
<evidence type="ECO:0000256" key="6">
    <source>
        <dbReference type="ARBA" id="ARBA00023136"/>
    </source>
</evidence>
<keyword evidence="6 7" id="KW-0472">Membrane</keyword>
<comment type="subcellular location">
    <subcellularLocation>
        <location evidence="1">Cell membrane</location>
        <topology evidence="1">Multi-pass membrane protein</topology>
    </subcellularLocation>
</comment>
<evidence type="ECO:0000256" key="3">
    <source>
        <dbReference type="ARBA" id="ARBA00022475"/>
    </source>
</evidence>
<dbReference type="Pfam" id="PF07690">
    <property type="entry name" value="MFS_1"/>
    <property type="match status" value="1"/>
</dbReference>
<evidence type="ECO:0000256" key="2">
    <source>
        <dbReference type="ARBA" id="ARBA00022448"/>
    </source>
</evidence>
<dbReference type="PANTHER" id="PTHR43124">
    <property type="entry name" value="PURINE EFFLUX PUMP PBUE"/>
    <property type="match status" value="1"/>
</dbReference>
<evidence type="ECO:0000256" key="1">
    <source>
        <dbReference type="ARBA" id="ARBA00004651"/>
    </source>
</evidence>
<feature type="domain" description="Major facilitator superfamily (MFS) profile" evidence="8">
    <location>
        <begin position="1"/>
        <end position="411"/>
    </location>
</feature>
<feature type="transmembrane region" description="Helical" evidence="7">
    <location>
        <begin position="52"/>
        <end position="69"/>
    </location>
</feature>
<organism evidence="9">
    <name type="scientific">Flavonifractor plautii</name>
    <name type="common">Fusobacterium plautii</name>
    <dbReference type="NCBI Taxonomy" id="292800"/>
    <lineage>
        <taxon>Bacteria</taxon>
        <taxon>Bacillati</taxon>
        <taxon>Bacillota</taxon>
        <taxon>Clostridia</taxon>
        <taxon>Eubacteriales</taxon>
        <taxon>Oscillospiraceae</taxon>
        <taxon>Flavonifractor</taxon>
    </lineage>
</organism>
<keyword evidence="5 7" id="KW-1133">Transmembrane helix</keyword>
<accession>A0A6N3AWD9</accession>
<protein>
    <submittedName>
        <fullName evidence="9">Inner membrane protein YqcE</fullName>
    </submittedName>
</protein>
<dbReference type="InterPro" id="IPR020846">
    <property type="entry name" value="MFS_dom"/>
</dbReference>
<evidence type="ECO:0000256" key="4">
    <source>
        <dbReference type="ARBA" id="ARBA00022692"/>
    </source>
</evidence>
<keyword evidence="2" id="KW-0813">Transport</keyword>
<reference evidence="9" key="1">
    <citation type="submission" date="2019-11" db="EMBL/GenBank/DDBJ databases">
        <authorList>
            <person name="Feng L."/>
        </authorList>
    </citation>
    <scope>NUCLEOTIDE SEQUENCE</scope>
    <source>
        <strain evidence="9">FplautiiLFYP42</strain>
    </source>
</reference>
<feature type="transmembrane region" description="Helical" evidence="7">
    <location>
        <begin position="105"/>
        <end position="125"/>
    </location>
</feature>
<proteinExistence type="predicted"/>
<dbReference type="InterPro" id="IPR050189">
    <property type="entry name" value="MFS_Efflux_Transporters"/>
</dbReference>
<feature type="transmembrane region" description="Helical" evidence="7">
    <location>
        <begin position="12"/>
        <end position="32"/>
    </location>
</feature>